<dbReference type="OMA" id="SYYLWRP"/>
<dbReference type="EMBL" id="CM007905">
    <property type="protein sequence ID" value="OTF93237.1"/>
    <property type="molecule type" value="Genomic_DNA"/>
</dbReference>
<sequence length="379" mass="42345">MDMVKFFHMNGGIGEASYSSNSGLQRMGIMKTKGVIEQAISDLCHNNVNFPKTLVMADLGCSSGPNTLLVGSMVINAVAKTSLEMGYKSPELQINLNDLPTNDFNTVFIALQELQLQGNTTDGKMRDVQYHQPVCYFSGVPGSFFGRLFPMKSLNFVHSSYSLQWLSQLPDLEEINKGNIYLSSTTPESVSRAYFEQFQKDFLGFLRCRSEEVMAGGRMVLTLAGRTTDDPRGEESYYLWRPFAMALKDMVLEGLVEEEKFDSFNLPQYTASPTEIMNLVKMEGSFTIDHLEIFDVNWEAWKRKKNANDTLESTETGDGVGQGVAKAIRAGIEPLVANHFGEAILDDVFMRYGQILTGRKSKKDNQAIVSITVSLTRKM</sequence>
<keyword evidence="3 7" id="KW-0808">Transferase</keyword>
<evidence type="ECO:0000256" key="1">
    <source>
        <dbReference type="ARBA" id="ARBA00007967"/>
    </source>
</evidence>
<evidence type="ECO:0000256" key="4">
    <source>
        <dbReference type="ARBA" id="ARBA00022723"/>
    </source>
</evidence>
<dbReference type="Pfam" id="PF03492">
    <property type="entry name" value="Methyltransf_7"/>
    <property type="match status" value="1"/>
</dbReference>
<reference evidence="6 8" key="1">
    <citation type="journal article" date="2017" name="Nature">
        <title>The sunflower genome provides insights into oil metabolism, flowering and Asterid evolution.</title>
        <authorList>
            <person name="Badouin H."/>
            <person name="Gouzy J."/>
            <person name="Grassa C.J."/>
            <person name="Murat F."/>
            <person name="Staton S.E."/>
            <person name="Cottret L."/>
            <person name="Lelandais-Briere C."/>
            <person name="Owens G.L."/>
            <person name="Carrere S."/>
            <person name="Mayjonade B."/>
            <person name="Legrand L."/>
            <person name="Gill N."/>
            <person name="Kane N.C."/>
            <person name="Bowers J.E."/>
            <person name="Hubner S."/>
            <person name="Bellec A."/>
            <person name="Berard A."/>
            <person name="Berges H."/>
            <person name="Blanchet N."/>
            <person name="Boniface M.C."/>
            <person name="Brunel D."/>
            <person name="Catrice O."/>
            <person name="Chaidir N."/>
            <person name="Claudel C."/>
            <person name="Donnadieu C."/>
            <person name="Faraut T."/>
            <person name="Fievet G."/>
            <person name="Helmstetter N."/>
            <person name="King M."/>
            <person name="Knapp S.J."/>
            <person name="Lai Z."/>
            <person name="Le Paslier M.C."/>
            <person name="Lippi Y."/>
            <person name="Lorenzon L."/>
            <person name="Mandel J.R."/>
            <person name="Marage G."/>
            <person name="Marchand G."/>
            <person name="Marquand E."/>
            <person name="Bret-Mestries E."/>
            <person name="Morien E."/>
            <person name="Nambeesan S."/>
            <person name="Nguyen T."/>
            <person name="Pegot-Espagnet P."/>
            <person name="Pouilly N."/>
            <person name="Raftis F."/>
            <person name="Sallet E."/>
            <person name="Schiex T."/>
            <person name="Thomas J."/>
            <person name="Vandecasteele C."/>
            <person name="Vares D."/>
            <person name="Vear F."/>
            <person name="Vautrin S."/>
            <person name="Crespi M."/>
            <person name="Mangin B."/>
            <person name="Burke J.M."/>
            <person name="Salse J."/>
            <person name="Munos S."/>
            <person name="Vincourt P."/>
            <person name="Rieseberg L.H."/>
            <person name="Langlade N.B."/>
        </authorList>
    </citation>
    <scope>NUCLEOTIDE SEQUENCE [LARGE SCALE GENOMIC DNA]</scope>
    <source>
        <strain evidence="8">cv. SF193</strain>
        <tissue evidence="6">Leaves</tissue>
    </source>
</reference>
<dbReference type="EMBL" id="MNCJ02000331">
    <property type="protein sequence ID" value="KAF5762351.1"/>
    <property type="molecule type" value="Genomic_DNA"/>
</dbReference>
<dbReference type="OrthoDB" id="1890922at2759"/>
<dbReference type="GO" id="GO:0008757">
    <property type="term" value="F:S-adenosylmethionine-dependent methyltransferase activity"/>
    <property type="evidence" value="ECO:0000318"/>
    <property type="project" value="GO_Central"/>
</dbReference>
<dbReference type="GO" id="GO:0046872">
    <property type="term" value="F:metal ion binding"/>
    <property type="evidence" value="ECO:0007669"/>
    <property type="project" value="UniProtKB-KW"/>
</dbReference>
<name>A0A251S3E0_HELAN</name>
<dbReference type="PANTHER" id="PTHR31009">
    <property type="entry name" value="S-ADENOSYL-L-METHIONINE:CARBOXYL METHYLTRANSFERASE FAMILY PROTEIN"/>
    <property type="match status" value="1"/>
</dbReference>
<dbReference type="GO" id="GO:0032259">
    <property type="term" value="P:methylation"/>
    <property type="evidence" value="ECO:0000318"/>
    <property type="project" value="GO_Central"/>
</dbReference>
<dbReference type="Proteomes" id="UP000215914">
    <property type="component" value="Chromosome 16"/>
</dbReference>
<proteinExistence type="inferred from homology"/>
<dbReference type="InParanoid" id="A0A251S3E0"/>
<organism evidence="7 8">
    <name type="scientific">Helianthus annuus</name>
    <name type="common">Common sunflower</name>
    <dbReference type="NCBI Taxonomy" id="4232"/>
    <lineage>
        <taxon>Eukaryota</taxon>
        <taxon>Viridiplantae</taxon>
        <taxon>Streptophyta</taxon>
        <taxon>Embryophyta</taxon>
        <taxon>Tracheophyta</taxon>
        <taxon>Spermatophyta</taxon>
        <taxon>Magnoliopsida</taxon>
        <taxon>eudicotyledons</taxon>
        <taxon>Gunneridae</taxon>
        <taxon>Pentapetalae</taxon>
        <taxon>asterids</taxon>
        <taxon>campanulids</taxon>
        <taxon>Asterales</taxon>
        <taxon>Asteraceae</taxon>
        <taxon>Asteroideae</taxon>
        <taxon>Heliantheae alliance</taxon>
        <taxon>Heliantheae</taxon>
        <taxon>Helianthus</taxon>
    </lineage>
</organism>
<comment type="similarity">
    <text evidence="1">Belongs to the methyltransferase superfamily. Type-7 methyltransferase family.</text>
</comment>
<evidence type="ECO:0000313" key="6">
    <source>
        <dbReference type="EMBL" id="KAF5762351.1"/>
    </source>
</evidence>
<evidence type="ECO:0000256" key="2">
    <source>
        <dbReference type="ARBA" id="ARBA00022603"/>
    </source>
</evidence>
<gene>
    <name evidence="7" type="ORF">HannXRQ_Chr16g0530691</name>
    <name evidence="6" type="ORF">HanXRQr2_Chr16g0775731</name>
</gene>
<dbReference type="AlphaFoldDB" id="A0A251S3E0"/>
<dbReference type="Gramene" id="mRNA:HanXRQr2_Chr16g0775731">
    <property type="protein sequence ID" value="mRNA:HanXRQr2_Chr16g0775731"/>
    <property type="gene ID" value="HanXRQr2_Chr16g0775731"/>
</dbReference>
<dbReference type="EC" id="2.1.1.-" evidence="6"/>
<keyword evidence="2 7" id="KW-0489">Methyltransferase</keyword>
<dbReference type="Gene3D" id="3.40.50.150">
    <property type="entry name" value="Vaccinia Virus protein VP39"/>
    <property type="match status" value="1"/>
</dbReference>
<protein>
    <submittedName>
        <fullName evidence="6 7">Methyltransferase</fullName>
        <ecNumber evidence="6">2.1.1.-</ecNumber>
    </submittedName>
</protein>
<reference evidence="6" key="3">
    <citation type="submission" date="2020-06" db="EMBL/GenBank/DDBJ databases">
        <title>Helianthus annuus Genome sequencing and assembly Release 2.</title>
        <authorList>
            <person name="Gouzy J."/>
            <person name="Langlade N."/>
            <person name="Munos S."/>
        </authorList>
    </citation>
    <scope>NUCLEOTIDE SEQUENCE</scope>
    <source>
        <tissue evidence="6">Leaves</tissue>
    </source>
</reference>
<accession>A0A251S3E0</accession>
<evidence type="ECO:0000256" key="5">
    <source>
        <dbReference type="ARBA" id="ARBA00022842"/>
    </source>
</evidence>
<dbReference type="InterPro" id="IPR042086">
    <property type="entry name" value="MeTrfase_capping"/>
</dbReference>
<keyword evidence="8" id="KW-1185">Reference proteome</keyword>
<dbReference type="InterPro" id="IPR005299">
    <property type="entry name" value="MeTrfase_7"/>
</dbReference>
<evidence type="ECO:0000313" key="7">
    <source>
        <dbReference type="EMBL" id="OTF93237.1"/>
    </source>
</evidence>
<keyword evidence="5" id="KW-0460">Magnesium</keyword>
<reference evidence="7" key="2">
    <citation type="submission" date="2017-02" db="EMBL/GenBank/DDBJ databases">
        <title>Sunflower complete genome.</title>
        <authorList>
            <person name="Langlade N."/>
            <person name="Munos S."/>
        </authorList>
    </citation>
    <scope>NUCLEOTIDE SEQUENCE [LARGE SCALE GENOMIC DNA]</scope>
    <source>
        <tissue evidence="7">Leaves</tissue>
    </source>
</reference>
<keyword evidence="4" id="KW-0479">Metal-binding</keyword>
<evidence type="ECO:0000256" key="3">
    <source>
        <dbReference type="ARBA" id="ARBA00022679"/>
    </source>
</evidence>
<evidence type="ECO:0000313" key="8">
    <source>
        <dbReference type="Proteomes" id="UP000215914"/>
    </source>
</evidence>
<dbReference type="InterPro" id="IPR029063">
    <property type="entry name" value="SAM-dependent_MTases_sf"/>
</dbReference>
<dbReference type="SUPFAM" id="SSF53335">
    <property type="entry name" value="S-adenosyl-L-methionine-dependent methyltransferases"/>
    <property type="match status" value="1"/>
</dbReference>
<dbReference type="Gene3D" id="1.10.1200.270">
    <property type="entry name" value="Methyltransferase, alpha-helical capping domain"/>
    <property type="match status" value="1"/>
</dbReference>